<dbReference type="PROSITE" id="PS00211">
    <property type="entry name" value="ABC_TRANSPORTER_1"/>
    <property type="match status" value="1"/>
</dbReference>
<name>A0A371RKI2_9PROT</name>
<dbReference type="PROSITE" id="PS50929">
    <property type="entry name" value="ABC_TM1F"/>
    <property type="match status" value="1"/>
</dbReference>
<dbReference type="InterPro" id="IPR017871">
    <property type="entry name" value="ABC_transporter-like_CS"/>
</dbReference>
<dbReference type="CDD" id="cd03253">
    <property type="entry name" value="ABCC_ATM1_transporter"/>
    <property type="match status" value="1"/>
</dbReference>
<feature type="transmembrane region" description="Helical" evidence="8">
    <location>
        <begin position="78"/>
        <end position="99"/>
    </location>
</feature>
<dbReference type="InParanoid" id="A0A371RKI2"/>
<dbReference type="Proteomes" id="UP000264589">
    <property type="component" value="Unassembled WGS sequence"/>
</dbReference>
<dbReference type="InterPro" id="IPR003439">
    <property type="entry name" value="ABC_transporter-like_ATP-bd"/>
</dbReference>
<accession>A0A371RKI2</accession>
<evidence type="ECO:0000259" key="10">
    <source>
        <dbReference type="PROSITE" id="PS50929"/>
    </source>
</evidence>
<dbReference type="InterPro" id="IPR039421">
    <property type="entry name" value="Type_1_exporter"/>
</dbReference>
<comment type="subcellular location">
    <subcellularLocation>
        <location evidence="1">Cell membrane</location>
        <topology evidence="1">Multi-pass membrane protein</topology>
    </subcellularLocation>
</comment>
<reference evidence="11 12" key="1">
    <citation type="submission" date="2018-08" db="EMBL/GenBank/DDBJ databases">
        <title>Parvularcula sp. SM1705, isolated from surface water of the South Sea China.</title>
        <authorList>
            <person name="Sun L."/>
        </authorList>
    </citation>
    <scope>NUCLEOTIDE SEQUENCE [LARGE SCALE GENOMIC DNA]</scope>
    <source>
        <strain evidence="11 12">SM1705</strain>
    </source>
</reference>
<dbReference type="RefSeq" id="WP_116392603.1">
    <property type="nucleotide sequence ID" value="NZ_QUQO01000001.1"/>
</dbReference>
<sequence>MPPLSVTAKDGEQAESSLAEQIASVRFLMPYMWRKDRPDFKRRIIAAFAVILIGQIIMVAAPLALARGINQLAEQDEMLGLTAAVAGFVIGYGVLRLLAAGLPQLREYFFSVVGQTAQREVAVSVFKHLHSLSLRFHLERRTGGLSRLIERGVRAIDFLFRFLLFNIGPTLIQLALVSAAFGIRYEWSLVIIVVVTVVIYFWFTVSSTEWRLKFRRTMNEKDQLATTRSVDALLNYETVKYFGNEGYEAARYDEALCDYQKAAVKSQTSLALLNFGQSLVINFGLVAALWVTASGVASGRYGIGEMTGVSLIMMQLYQPLNILGFAYREIKQALVDMERMFALLKVGPEVEDDTNARELIISGGAITFEDVHFSYDPERQILHGISFEAAPGEKVAVVGPSGAGKSTIARLLYRFYDTDQGHILIDGQPINEVTQKSLRRVIGMVPQDTVLFNDTIGFNIAYGKPGASQAEIEAAARTAQIHDFIAGLPLGYDTMVGERGLKLSGGEKQRVAIARTVLKDPPILILDEATSALDSATEQGIIGALREVEENRTTITIAHRLSTVVDADRIVVLEAGRVVESGTHTELLEKGGLYAELWRRQSEGFTEAEAAE</sequence>
<evidence type="ECO:0000256" key="5">
    <source>
        <dbReference type="ARBA" id="ARBA00022840"/>
    </source>
</evidence>
<feature type="transmembrane region" description="Helical" evidence="8">
    <location>
        <begin position="44"/>
        <end position="66"/>
    </location>
</feature>
<dbReference type="GO" id="GO:0140359">
    <property type="term" value="F:ABC-type transporter activity"/>
    <property type="evidence" value="ECO:0007669"/>
    <property type="project" value="InterPro"/>
</dbReference>
<gene>
    <name evidence="11" type="ORF">DX908_12280</name>
</gene>
<feature type="transmembrane region" description="Helical" evidence="8">
    <location>
        <begin position="270"/>
        <end position="291"/>
    </location>
</feature>
<dbReference type="GO" id="GO:0005886">
    <property type="term" value="C:plasma membrane"/>
    <property type="evidence" value="ECO:0007669"/>
    <property type="project" value="UniProtKB-SubCell"/>
</dbReference>
<dbReference type="GO" id="GO:0016887">
    <property type="term" value="F:ATP hydrolysis activity"/>
    <property type="evidence" value="ECO:0007669"/>
    <property type="project" value="InterPro"/>
</dbReference>
<dbReference type="SMART" id="SM00382">
    <property type="entry name" value="AAA"/>
    <property type="match status" value="1"/>
</dbReference>
<dbReference type="Gene3D" id="3.40.50.300">
    <property type="entry name" value="P-loop containing nucleotide triphosphate hydrolases"/>
    <property type="match status" value="1"/>
</dbReference>
<keyword evidence="2" id="KW-0813">Transport</keyword>
<dbReference type="OrthoDB" id="9804259at2"/>
<evidence type="ECO:0000259" key="9">
    <source>
        <dbReference type="PROSITE" id="PS50893"/>
    </source>
</evidence>
<dbReference type="Pfam" id="PF00664">
    <property type="entry name" value="ABC_membrane"/>
    <property type="match status" value="1"/>
</dbReference>
<keyword evidence="6 8" id="KW-1133">Transmembrane helix</keyword>
<feature type="transmembrane region" description="Helical" evidence="8">
    <location>
        <begin position="187"/>
        <end position="205"/>
    </location>
</feature>
<protein>
    <submittedName>
        <fullName evidence="11">ABC transporter ATP-binding protein/permease</fullName>
    </submittedName>
</protein>
<feature type="domain" description="ABC transporter" evidence="9">
    <location>
        <begin position="366"/>
        <end position="600"/>
    </location>
</feature>
<feature type="transmembrane region" description="Helical" evidence="8">
    <location>
        <begin position="158"/>
        <end position="181"/>
    </location>
</feature>
<keyword evidence="4" id="KW-0547">Nucleotide-binding</keyword>
<dbReference type="EMBL" id="QUQO01000001">
    <property type="protein sequence ID" value="RFB05970.1"/>
    <property type="molecule type" value="Genomic_DNA"/>
</dbReference>
<comment type="caution">
    <text evidence="11">The sequence shown here is derived from an EMBL/GenBank/DDBJ whole genome shotgun (WGS) entry which is preliminary data.</text>
</comment>
<dbReference type="GO" id="GO:0006879">
    <property type="term" value="P:intracellular iron ion homeostasis"/>
    <property type="evidence" value="ECO:0007669"/>
    <property type="project" value="TreeGrafter"/>
</dbReference>
<evidence type="ECO:0000313" key="11">
    <source>
        <dbReference type="EMBL" id="RFB05970.1"/>
    </source>
</evidence>
<keyword evidence="12" id="KW-1185">Reference proteome</keyword>
<feature type="domain" description="ABC transmembrane type-1" evidence="10">
    <location>
        <begin position="45"/>
        <end position="332"/>
    </location>
</feature>
<evidence type="ECO:0000256" key="2">
    <source>
        <dbReference type="ARBA" id="ARBA00022448"/>
    </source>
</evidence>
<evidence type="ECO:0000256" key="8">
    <source>
        <dbReference type="SAM" id="Phobius"/>
    </source>
</evidence>
<dbReference type="InterPro" id="IPR011527">
    <property type="entry name" value="ABC1_TM_dom"/>
</dbReference>
<dbReference type="Gene3D" id="1.20.1560.10">
    <property type="entry name" value="ABC transporter type 1, transmembrane domain"/>
    <property type="match status" value="1"/>
</dbReference>
<evidence type="ECO:0000256" key="7">
    <source>
        <dbReference type="ARBA" id="ARBA00023136"/>
    </source>
</evidence>
<dbReference type="Pfam" id="PF00005">
    <property type="entry name" value="ABC_tran"/>
    <property type="match status" value="1"/>
</dbReference>
<keyword evidence="7 8" id="KW-0472">Membrane</keyword>
<evidence type="ECO:0000256" key="1">
    <source>
        <dbReference type="ARBA" id="ARBA00004651"/>
    </source>
</evidence>
<dbReference type="InterPro" id="IPR027417">
    <property type="entry name" value="P-loop_NTPase"/>
</dbReference>
<evidence type="ECO:0000256" key="4">
    <source>
        <dbReference type="ARBA" id="ARBA00022741"/>
    </source>
</evidence>
<dbReference type="GO" id="GO:0005524">
    <property type="term" value="F:ATP binding"/>
    <property type="evidence" value="ECO:0007669"/>
    <property type="project" value="UniProtKB-KW"/>
</dbReference>
<dbReference type="PANTHER" id="PTHR24221:SF402">
    <property type="entry name" value="IRON-SULFUR CLUSTERS TRANSPORTER ABCB7, MITOCHONDRIAL"/>
    <property type="match status" value="1"/>
</dbReference>
<evidence type="ECO:0000313" key="12">
    <source>
        <dbReference type="Proteomes" id="UP000264589"/>
    </source>
</evidence>
<dbReference type="SUPFAM" id="SSF90123">
    <property type="entry name" value="ABC transporter transmembrane region"/>
    <property type="match status" value="1"/>
</dbReference>
<dbReference type="PANTHER" id="PTHR24221">
    <property type="entry name" value="ATP-BINDING CASSETTE SUB-FAMILY B"/>
    <property type="match status" value="1"/>
</dbReference>
<dbReference type="CDD" id="cd18582">
    <property type="entry name" value="ABC_6TM_ATM1_ABCB7"/>
    <property type="match status" value="1"/>
</dbReference>
<dbReference type="PROSITE" id="PS50893">
    <property type="entry name" value="ABC_TRANSPORTER_2"/>
    <property type="match status" value="1"/>
</dbReference>
<dbReference type="FunFam" id="3.40.50.300:FF:000186">
    <property type="entry name" value="ATP-binding cassette sub-family B member 7, mitochondrial"/>
    <property type="match status" value="1"/>
</dbReference>
<organism evidence="11 12">
    <name type="scientific">Parvularcula marina</name>
    <dbReference type="NCBI Taxonomy" id="2292771"/>
    <lineage>
        <taxon>Bacteria</taxon>
        <taxon>Pseudomonadati</taxon>
        <taxon>Pseudomonadota</taxon>
        <taxon>Alphaproteobacteria</taxon>
        <taxon>Parvularculales</taxon>
        <taxon>Parvularculaceae</taxon>
        <taxon>Parvularcula</taxon>
    </lineage>
</organism>
<dbReference type="AlphaFoldDB" id="A0A371RKI2"/>
<evidence type="ECO:0000256" key="3">
    <source>
        <dbReference type="ARBA" id="ARBA00022692"/>
    </source>
</evidence>
<dbReference type="InterPro" id="IPR036640">
    <property type="entry name" value="ABC1_TM_sf"/>
</dbReference>
<keyword evidence="3 8" id="KW-0812">Transmembrane</keyword>
<keyword evidence="5 11" id="KW-0067">ATP-binding</keyword>
<evidence type="ECO:0000256" key="6">
    <source>
        <dbReference type="ARBA" id="ARBA00022989"/>
    </source>
</evidence>
<proteinExistence type="predicted"/>
<dbReference type="InterPro" id="IPR003593">
    <property type="entry name" value="AAA+_ATPase"/>
</dbReference>
<dbReference type="SUPFAM" id="SSF52540">
    <property type="entry name" value="P-loop containing nucleoside triphosphate hydrolases"/>
    <property type="match status" value="1"/>
</dbReference>